<dbReference type="AlphaFoldDB" id="A0ABD0QH69"/>
<dbReference type="Proteomes" id="UP001529510">
    <property type="component" value="Unassembled WGS sequence"/>
</dbReference>
<name>A0ABD0QH69_CIRMR</name>
<accession>A0ABD0QH69</accession>
<reference evidence="2 3" key="1">
    <citation type="submission" date="2024-05" db="EMBL/GenBank/DDBJ databases">
        <title>Genome sequencing and assembly of Indian major carp, Cirrhinus mrigala (Hamilton, 1822).</title>
        <authorList>
            <person name="Mohindra V."/>
            <person name="Chowdhury L.M."/>
            <person name="Lal K."/>
            <person name="Jena J.K."/>
        </authorList>
    </citation>
    <scope>NUCLEOTIDE SEQUENCE [LARGE SCALE GENOMIC DNA]</scope>
    <source>
        <strain evidence="2">CM1030</strain>
        <tissue evidence="2">Blood</tissue>
    </source>
</reference>
<evidence type="ECO:0000256" key="1">
    <source>
        <dbReference type="SAM" id="MobiDB-lite"/>
    </source>
</evidence>
<proteinExistence type="predicted"/>
<protein>
    <submittedName>
        <fullName evidence="2">Uncharacterized protein</fullName>
    </submittedName>
</protein>
<evidence type="ECO:0000313" key="3">
    <source>
        <dbReference type="Proteomes" id="UP001529510"/>
    </source>
</evidence>
<gene>
    <name evidence="2" type="ORF">M9458_017192</name>
</gene>
<dbReference type="EMBL" id="JAMKFB020000008">
    <property type="protein sequence ID" value="KAL0185522.1"/>
    <property type="molecule type" value="Genomic_DNA"/>
</dbReference>
<feature type="compositionally biased region" description="Basic and acidic residues" evidence="1">
    <location>
        <begin position="148"/>
        <end position="163"/>
    </location>
</feature>
<organism evidence="2 3">
    <name type="scientific">Cirrhinus mrigala</name>
    <name type="common">Mrigala</name>
    <dbReference type="NCBI Taxonomy" id="683832"/>
    <lineage>
        <taxon>Eukaryota</taxon>
        <taxon>Metazoa</taxon>
        <taxon>Chordata</taxon>
        <taxon>Craniata</taxon>
        <taxon>Vertebrata</taxon>
        <taxon>Euteleostomi</taxon>
        <taxon>Actinopterygii</taxon>
        <taxon>Neopterygii</taxon>
        <taxon>Teleostei</taxon>
        <taxon>Ostariophysi</taxon>
        <taxon>Cypriniformes</taxon>
        <taxon>Cyprinidae</taxon>
        <taxon>Labeoninae</taxon>
        <taxon>Labeonini</taxon>
        <taxon>Cirrhinus</taxon>
    </lineage>
</organism>
<sequence length="425" mass="47092">MSSHLVKTKGEIKQQQAVRASLPTLHYGWGHAQSVTRNQLLRELIARIASSSCCARFAPGGLYFSSRLCGGCGRGVRKWIWWSPFLLPHPPDLALAPGWKHALRFSPRGECSTLHISSSEELDVEDYEELVEVVTRAVAKLKLDWPAEKPTEPPRSKLDERFLRSKPPPPRRGLPFFPDLHTEVSRSSATLHYSNVVGAVEHGYGMMPRVDAHEPSPRLCPLSRCGPRRRWWAEGTRQRQADLLKELDEGEKIKAEDVTELRRATPAAAGREQAHTSTSSSYRAAHKESVATRTPPQREQGSRQRFKAKPSALKTDLRALLQAKKASAKKADPSGEERLTPHHTVPEIVLPTLPPMVLQGAAVPGELISQHPPGNAAVLGSLRPLRSYPLQGTDLATLVTPEVGLERLIPLVDYLAAWKRLPNVS</sequence>
<evidence type="ECO:0000313" key="2">
    <source>
        <dbReference type="EMBL" id="KAL0185522.1"/>
    </source>
</evidence>
<feature type="region of interest" description="Disordered" evidence="1">
    <location>
        <begin position="148"/>
        <end position="177"/>
    </location>
</feature>
<keyword evidence="3" id="KW-1185">Reference proteome</keyword>
<comment type="caution">
    <text evidence="2">The sequence shown here is derived from an EMBL/GenBank/DDBJ whole genome shotgun (WGS) entry which is preliminary data.</text>
</comment>
<feature type="region of interest" description="Disordered" evidence="1">
    <location>
        <begin position="257"/>
        <end position="312"/>
    </location>
</feature>
<feature type="non-terminal residue" evidence="2">
    <location>
        <position position="425"/>
    </location>
</feature>